<reference evidence="2 3" key="1">
    <citation type="journal article" date="2015" name="Proc. Natl. Acad. Sci. U.S.A.">
        <title>The resurrection genome of Boea hygrometrica: A blueprint for survival of dehydration.</title>
        <authorList>
            <person name="Xiao L."/>
            <person name="Yang G."/>
            <person name="Zhang L."/>
            <person name="Yang X."/>
            <person name="Zhao S."/>
            <person name="Ji Z."/>
            <person name="Zhou Q."/>
            <person name="Hu M."/>
            <person name="Wang Y."/>
            <person name="Chen M."/>
            <person name="Xu Y."/>
            <person name="Jin H."/>
            <person name="Xiao X."/>
            <person name="Hu G."/>
            <person name="Bao F."/>
            <person name="Hu Y."/>
            <person name="Wan P."/>
            <person name="Li L."/>
            <person name="Deng X."/>
            <person name="Kuang T."/>
            <person name="Xiang C."/>
            <person name="Zhu J.K."/>
            <person name="Oliver M.J."/>
            <person name="He Y."/>
        </authorList>
    </citation>
    <scope>NUCLEOTIDE SEQUENCE [LARGE SCALE GENOMIC DNA]</scope>
    <source>
        <strain evidence="3">cv. XS01</strain>
    </source>
</reference>
<sequence length="87" mass="9267">MSTTASLALLMINSSSLLNFLRYDVASSCAISSHLLNFNTTSLQRLRFTSSADCDDIKADVITAHSISSASSHLLNPHLLSTVAPAE</sequence>
<dbReference type="EMBL" id="KV018540">
    <property type="protein sequence ID" value="KZV16836.1"/>
    <property type="molecule type" value="Genomic_DNA"/>
</dbReference>
<accession>A0A2Z7A5U8</accession>
<evidence type="ECO:0000256" key="1">
    <source>
        <dbReference type="SAM" id="SignalP"/>
    </source>
</evidence>
<organism evidence="2 3">
    <name type="scientific">Dorcoceras hygrometricum</name>
    <dbReference type="NCBI Taxonomy" id="472368"/>
    <lineage>
        <taxon>Eukaryota</taxon>
        <taxon>Viridiplantae</taxon>
        <taxon>Streptophyta</taxon>
        <taxon>Embryophyta</taxon>
        <taxon>Tracheophyta</taxon>
        <taxon>Spermatophyta</taxon>
        <taxon>Magnoliopsida</taxon>
        <taxon>eudicotyledons</taxon>
        <taxon>Gunneridae</taxon>
        <taxon>Pentapetalae</taxon>
        <taxon>asterids</taxon>
        <taxon>lamiids</taxon>
        <taxon>Lamiales</taxon>
        <taxon>Gesneriaceae</taxon>
        <taxon>Didymocarpoideae</taxon>
        <taxon>Trichosporeae</taxon>
        <taxon>Loxocarpinae</taxon>
        <taxon>Dorcoceras</taxon>
    </lineage>
</organism>
<feature type="chain" id="PRO_5016441190" evidence="1">
    <location>
        <begin position="18"/>
        <end position="87"/>
    </location>
</feature>
<keyword evidence="1" id="KW-0732">Signal</keyword>
<protein>
    <submittedName>
        <fullName evidence="2">Uncharacterized protein</fullName>
    </submittedName>
</protein>
<dbReference type="Proteomes" id="UP000250235">
    <property type="component" value="Unassembled WGS sequence"/>
</dbReference>
<dbReference type="AlphaFoldDB" id="A0A2Z7A5U8"/>
<evidence type="ECO:0000313" key="3">
    <source>
        <dbReference type="Proteomes" id="UP000250235"/>
    </source>
</evidence>
<keyword evidence="3" id="KW-1185">Reference proteome</keyword>
<name>A0A2Z7A5U8_9LAMI</name>
<evidence type="ECO:0000313" key="2">
    <source>
        <dbReference type="EMBL" id="KZV16836.1"/>
    </source>
</evidence>
<feature type="signal peptide" evidence="1">
    <location>
        <begin position="1"/>
        <end position="17"/>
    </location>
</feature>
<gene>
    <name evidence="2" type="ORF">F511_37982</name>
</gene>
<proteinExistence type="predicted"/>